<accession>A0A183B6L1</accession>
<sequence length="73" mass="8406">MQRRKIPPRSQCLIVINLPEAEATTSQARLDHDLQLLGLHMVTLFDSDEVEPTALIRVKVVFWLEKPRQDNSP</sequence>
<dbReference type="EMBL" id="UZAN01058725">
    <property type="protein sequence ID" value="VDP92118.1"/>
    <property type="molecule type" value="Genomic_DNA"/>
</dbReference>
<evidence type="ECO:0000313" key="3">
    <source>
        <dbReference type="WBParaSite" id="ECPE_0001488601-mRNA-1"/>
    </source>
</evidence>
<evidence type="ECO:0000313" key="2">
    <source>
        <dbReference type="Proteomes" id="UP000272942"/>
    </source>
</evidence>
<keyword evidence="2" id="KW-1185">Reference proteome</keyword>
<name>A0A183B6L1_9TREM</name>
<organism evidence="3">
    <name type="scientific">Echinostoma caproni</name>
    <dbReference type="NCBI Taxonomy" id="27848"/>
    <lineage>
        <taxon>Eukaryota</taxon>
        <taxon>Metazoa</taxon>
        <taxon>Spiralia</taxon>
        <taxon>Lophotrochozoa</taxon>
        <taxon>Platyhelminthes</taxon>
        <taxon>Trematoda</taxon>
        <taxon>Digenea</taxon>
        <taxon>Plagiorchiida</taxon>
        <taxon>Echinostomata</taxon>
        <taxon>Echinostomatoidea</taxon>
        <taxon>Echinostomatidae</taxon>
        <taxon>Echinostoma</taxon>
    </lineage>
</organism>
<evidence type="ECO:0000313" key="1">
    <source>
        <dbReference type="EMBL" id="VDP92118.1"/>
    </source>
</evidence>
<dbReference type="WBParaSite" id="ECPE_0001488601-mRNA-1">
    <property type="protein sequence ID" value="ECPE_0001488601-mRNA-1"/>
    <property type="gene ID" value="ECPE_0001488601"/>
</dbReference>
<proteinExistence type="predicted"/>
<reference evidence="3" key="1">
    <citation type="submission" date="2016-06" db="UniProtKB">
        <authorList>
            <consortium name="WormBaseParasite"/>
        </authorList>
    </citation>
    <scope>IDENTIFICATION</scope>
</reference>
<dbReference type="OrthoDB" id="7480989at2759"/>
<gene>
    <name evidence="1" type="ORF">ECPE_LOCUS14846</name>
</gene>
<dbReference type="AlphaFoldDB" id="A0A183B6L1"/>
<dbReference type="Proteomes" id="UP000272942">
    <property type="component" value="Unassembled WGS sequence"/>
</dbReference>
<protein>
    <submittedName>
        <fullName evidence="3">ACT domain-containing protein</fullName>
    </submittedName>
</protein>
<reference evidence="1 2" key="2">
    <citation type="submission" date="2018-11" db="EMBL/GenBank/DDBJ databases">
        <authorList>
            <consortium name="Pathogen Informatics"/>
        </authorList>
    </citation>
    <scope>NUCLEOTIDE SEQUENCE [LARGE SCALE GENOMIC DNA]</scope>
    <source>
        <strain evidence="1 2">Egypt</strain>
    </source>
</reference>